<evidence type="ECO:0000256" key="2">
    <source>
        <dbReference type="SAM" id="MobiDB-lite"/>
    </source>
</evidence>
<feature type="compositionally biased region" description="Low complexity" evidence="2">
    <location>
        <begin position="172"/>
        <end position="192"/>
    </location>
</feature>
<comment type="caution">
    <text evidence="3">The sequence shown here is derived from an EMBL/GenBank/DDBJ whole genome shotgun (WGS) entry which is preliminary data.</text>
</comment>
<dbReference type="PANTHER" id="PTHR33768">
    <property type="entry name" value="MIP11318P"/>
    <property type="match status" value="1"/>
</dbReference>
<feature type="compositionally biased region" description="Basic and acidic residues" evidence="2">
    <location>
        <begin position="280"/>
        <end position="290"/>
    </location>
</feature>
<gene>
    <name evidence="3" type="ORF">Ctob_009546</name>
</gene>
<sequence length="290" mass="32255">MNRSASGSLPTNGELPVLNSTCERRWDISMQRTHLDRLRESTPMVDCRGGAPQFPHLKHRLKRREMERLRSQEIDTENMILLHKMRSIFRDGTVATNSGLPKPVEVLPRSLNQEARRRELERISRENLEIVQRIRASKPCYSATKQLSDQQEREAILKRISRHGRRRLDVFSPSSSTASLLSSGTLGSSSRSITALGRSRSMATQLMSYYEPQAGGPQYGDELGEPSAASSMLNVDELRPTPMRLKPLPGGGKGKMALGKMAPASADSMPPPPPPPPMHVGDKPRTPLYA</sequence>
<dbReference type="Pfam" id="PF13879">
    <property type="entry name" value="Hmw_CFAP97"/>
    <property type="match status" value="1"/>
</dbReference>
<evidence type="ECO:0000313" key="3">
    <source>
        <dbReference type="EMBL" id="KOO31965.1"/>
    </source>
</evidence>
<dbReference type="InterPro" id="IPR029488">
    <property type="entry name" value="Hmw/CFAP97"/>
</dbReference>
<dbReference type="EMBL" id="JWZX01001880">
    <property type="protein sequence ID" value="KOO31965.1"/>
    <property type="molecule type" value="Genomic_DNA"/>
</dbReference>
<organism evidence="3 4">
    <name type="scientific">Chrysochromulina tobinii</name>
    <dbReference type="NCBI Taxonomy" id="1460289"/>
    <lineage>
        <taxon>Eukaryota</taxon>
        <taxon>Haptista</taxon>
        <taxon>Haptophyta</taxon>
        <taxon>Prymnesiophyceae</taxon>
        <taxon>Prymnesiales</taxon>
        <taxon>Chrysochromulinaceae</taxon>
        <taxon>Chrysochromulina</taxon>
    </lineage>
</organism>
<dbReference type="OrthoDB" id="2163395at2759"/>
<proteinExistence type="inferred from homology"/>
<feature type="non-terminal residue" evidence="3">
    <location>
        <position position="290"/>
    </location>
</feature>
<protein>
    <submittedName>
        <fullName evidence="3">Gamma carbonic dehydratase</fullName>
    </submittedName>
</protein>
<keyword evidence="4" id="KW-1185">Reference proteome</keyword>
<dbReference type="InterPro" id="IPR038792">
    <property type="entry name" value="CFAP97D1/2"/>
</dbReference>
<dbReference type="AlphaFoldDB" id="A0A0M0JZJ3"/>
<feature type="compositionally biased region" description="Low complexity" evidence="2">
    <location>
        <begin position="255"/>
        <end position="264"/>
    </location>
</feature>
<dbReference type="Proteomes" id="UP000037460">
    <property type="component" value="Unassembled WGS sequence"/>
</dbReference>
<evidence type="ECO:0000313" key="4">
    <source>
        <dbReference type="Proteomes" id="UP000037460"/>
    </source>
</evidence>
<accession>A0A0M0JZJ3</accession>
<reference evidence="4" key="1">
    <citation type="journal article" date="2015" name="PLoS Genet.">
        <title>Genome Sequence and Transcriptome Analyses of Chrysochromulina tobin: Metabolic Tools for Enhanced Algal Fitness in the Prominent Order Prymnesiales (Haptophyceae).</title>
        <authorList>
            <person name="Hovde B.T."/>
            <person name="Deodato C.R."/>
            <person name="Hunsperger H.M."/>
            <person name="Ryken S.A."/>
            <person name="Yost W."/>
            <person name="Jha R.K."/>
            <person name="Patterson J."/>
            <person name="Monnat R.J. Jr."/>
            <person name="Barlow S.B."/>
            <person name="Starkenburg S.R."/>
            <person name="Cattolico R.A."/>
        </authorList>
    </citation>
    <scope>NUCLEOTIDE SEQUENCE</scope>
    <source>
        <strain evidence="4">CCMP291</strain>
    </source>
</reference>
<feature type="compositionally biased region" description="Pro residues" evidence="2">
    <location>
        <begin position="269"/>
        <end position="278"/>
    </location>
</feature>
<dbReference type="PANTHER" id="PTHR33768:SF3">
    <property type="entry name" value="MIP11318P"/>
    <property type="match status" value="1"/>
</dbReference>
<feature type="region of interest" description="Disordered" evidence="2">
    <location>
        <begin position="168"/>
        <end position="192"/>
    </location>
</feature>
<comment type="similarity">
    <text evidence="1">Belongs to the CFAP97 family.</text>
</comment>
<evidence type="ECO:0000256" key="1">
    <source>
        <dbReference type="ARBA" id="ARBA00008315"/>
    </source>
</evidence>
<name>A0A0M0JZJ3_9EUKA</name>
<feature type="region of interest" description="Disordered" evidence="2">
    <location>
        <begin position="213"/>
        <end position="290"/>
    </location>
</feature>